<feature type="transmembrane region" description="Helical" evidence="1">
    <location>
        <begin position="253"/>
        <end position="272"/>
    </location>
</feature>
<evidence type="ECO:0000256" key="1">
    <source>
        <dbReference type="SAM" id="Phobius"/>
    </source>
</evidence>
<feature type="transmembrane region" description="Helical" evidence="1">
    <location>
        <begin position="278"/>
        <end position="295"/>
    </location>
</feature>
<evidence type="ECO:0000313" key="4">
    <source>
        <dbReference type="Proteomes" id="UP000254794"/>
    </source>
</evidence>
<keyword evidence="1" id="KW-0812">Transmembrane</keyword>
<name>A0A378JP34_9GAMM</name>
<gene>
    <name evidence="3" type="ORF">NCTC13316_01836</name>
</gene>
<proteinExistence type="predicted"/>
<dbReference type="InterPro" id="IPR026841">
    <property type="entry name" value="Aur1/Ipt1"/>
</dbReference>
<evidence type="ECO:0000313" key="3">
    <source>
        <dbReference type="EMBL" id="STX51740.1"/>
    </source>
</evidence>
<dbReference type="EMBL" id="UGOD01000001">
    <property type="protein sequence ID" value="STX51740.1"/>
    <property type="molecule type" value="Genomic_DNA"/>
</dbReference>
<sequence>MKLPNFTAFKHPDRACSIITSLLIAILSSLAFYVNSHYYHYIGNNYFPPFALWAGISLCLILIGLRLQFSLNDYFIEITYAFAGLYFSMLFIALATNAAQYSPFPPIDKYIVALESKFYIDLPALMAWTNQYPNFKLILGLAYDSLAWQMGFLPLLVALLGQFSKVWEYFCLLLISAMIGFTFYYFFPTTAPASILKSPFFLPEQYITGIKFTQIHHHQQPTSLEGGMIALPSFHFIWAWLCLYVVRGFKPLFILILIINFFLALSCILLGWHYPLDLVGSIIVLLITHFIYNYLKEKNDSVSH</sequence>
<feature type="transmembrane region" description="Helical" evidence="1">
    <location>
        <begin position="137"/>
        <end position="159"/>
    </location>
</feature>
<dbReference type="OrthoDB" id="5653236at2"/>
<dbReference type="Pfam" id="PF14378">
    <property type="entry name" value="PAP2_3"/>
    <property type="match status" value="1"/>
</dbReference>
<dbReference type="AlphaFoldDB" id="A0A378JP34"/>
<dbReference type="GO" id="GO:0016020">
    <property type="term" value="C:membrane"/>
    <property type="evidence" value="ECO:0007669"/>
    <property type="project" value="UniProtKB-SubCell"/>
</dbReference>
<dbReference type="RefSeq" id="WP_115331356.1">
    <property type="nucleotide sequence ID" value="NZ_CAAAHP010000002.1"/>
</dbReference>
<dbReference type="Gene3D" id="1.20.144.10">
    <property type="entry name" value="Phosphatidic acid phosphatase type 2/haloperoxidase"/>
    <property type="match status" value="1"/>
</dbReference>
<dbReference type="Proteomes" id="UP000254794">
    <property type="component" value="Unassembled WGS sequence"/>
</dbReference>
<keyword evidence="4" id="KW-1185">Reference proteome</keyword>
<feature type="domain" description="Inositolphosphotransferase Aur1/Ipt1" evidence="2">
    <location>
        <begin position="110"/>
        <end position="289"/>
    </location>
</feature>
<feature type="transmembrane region" description="Helical" evidence="1">
    <location>
        <begin position="74"/>
        <end position="95"/>
    </location>
</feature>
<feature type="transmembrane region" description="Helical" evidence="1">
    <location>
        <begin position="15"/>
        <end position="34"/>
    </location>
</feature>
<organism evidence="3 4">
    <name type="scientific">Legionella busanensis</name>
    <dbReference type="NCBI Taxonomy" id="190655"/>
    <lineage>
        <taxon>Bacteria</taxon>
        <taxon>Pseudomonadati</taxon>
        <taxon>Pseudomonadota</taxon>
        <taxon>Gammaproteobacteria</taxon>
        <taxon>Legionellales</taxon>
        <taxon>Legionellaceae</taxon>
        <taxon>Legionella</taxon>
    </lineage>
</organism>
<evidence type="ECO:0000259" key="2">
    <source>
        <dbReference type="Pfam" id="PF14378"/>
    </source>
</evidence>
<protein>
    <recommendedName>
        <fullName evidence="2">Inositolphosphotransferase Aur1/Ipt1 domain-containing protein</fullName>
    </recommendedName>
</protein>
<reference evidence="3 4" key="1">
    <citation type="submission" date="2018-06" db="EMBL/GenBank/DDBJ databases">
        <authorList>
            <consortium name="Pathogen Informatics"/>
            <person name="Doyle S."/>
        </authorList>
    </citation>
    <scope>NUCLEOTIDE SEQUENCE [LARGE SCALE GENOMIC DNA]</scope>
    <source>
        <strain evidence="3 4">NCTC13316</strain>
    </source>
</reference>
<keyword evidence="1" id="KW-1133">Transmembrane helix</keyword>
<feature type="transmembrane region" description="Helical" evidence="1">
    <location>
        <begin position="46"/>
        <end position="67"/>
    </location>
</feature>
<keyword evidence="1" id="KW-0472">Membrane</keyword>
<feature type="transmembrane region" description="Helical" evidence="1">
    <location>
        <begin position="166"/>
        <end position="187"/>
    </location>
</feature>
<accession>A0A378JP34</accession>
<feature type="transmembrane region" description="Helical" evidence="1">
    <location>
        <begin position="227"/>
        <end position="246"/>
    </location>
</feature>